<dbReference type="Pfam" id="PF12850">
    <property type="entry name" value="Metallophos_2"/>
    <property type="match status" value="1"/>
</dbReference>
<reference evidence="5" key="1">
    <citation type="submission" date="2015-03" db="EMBL/GenBank/DDBJ databases">
        <authorList>
            <person name="Nijsse Bart"/>
        </authorList>
    </citation>
    <scope>NUCLEOTIDE SEQUENCE [LARGE SCALE GENOMIC DNA]</scope>
</reference>
<feature type="domain" description="Calcineurin-like phosphoesterase" evidence="3">
    <location>
        <begin position="1"/>
        <end position="156"/>
    </location>
</feature>
<evidence type="ECO:0000313" key="4">
    <source>
        <dbReference type="EMBL" id="CQR74562.1"/>
    </source>
</evidence>
<dbReference type="EMBL" id="CTRP01000014">
    <property type="protein sequence ID" value="CQR74562.1"/>
    <property type="molecule type" value="Genomic_DNA"/>
</dbReference>
<evidence type="ECO:0000256" key="2">
    <source>
        <dbReference type="RuleBase" id="RU362039"/>
    </source>
</evidence>
<evidence type="ECO:0000259" key="3">
    <source>
        <dbReference type="Pfam" id="PF12850"/>
    </source>
</evidence>
<gene>
    <name evidence="4" type="ORF">SpAn4DRAFT_1024</name>
</gene>
<dbReference type="Gene3D" id="3.60.21.10">
    <property type="match status" value="1"/>
</dbReference>
<dbReference type="NCBIfam" id="TIGR00040">
    <property type="entry name" value="yfcE"/>
    <property type="match status" value="1"/>
</dbReference>
<dbReference type="InterPro" id="IPR024654">
    <property type="entry name" value="Calcineurin-like_PHP_lpxH"/>
</dbReference>
<dbReference type="SUPFAM" id="SSF56300">
    <property type="entry name" value="Metallo-dependent phosphatases"/>
    <property type="match status" value="1"/>
</dbReference>
<dbReference type="NCBIfam" id="NF006988">
    <property type="entry name" value="PRK09453.1"/>
    <property type="match status" value="1"/>
</dbReference>
<dbReference type="GO" id="GO:0016787">
    <property type="term" value="F:hydrolase activity"/>
    <property type="evidence" value="ECO:0007669"/>
    <property type="project" value="UniProtKB-UniRule"/>
</dbReference>
<dbReference type="PANTHER" id="PTHR11124">
    <property type="entry name" value="VACUOLAR SORTING PROTEIN VPS29"/>
    <property type="match status" value="1"/>
</dbReference>
<evidence type="ECO:0000313" key="5">
    <source>
        <dbReference type="Proteomes" id="UP000049855"/>
    </source>
</evidence>
<dbReference type="InterPro" id="IPR029052">
    <property type="entry name" value="Metallo-depent_PP-like"/>
</dbReference>
<protein>
    <recommendedName>
        <fullName evidence="2">Phosphoesterase</fullName>
        <ecNumber evidence="2">3.1.4.-</ecNumber>
    </recommendedName>
</protein>
<keyword evidence="5" id="KW-1185">Reference proteome</keyword>
<dbReference type="InterPro" id="IPR041802">
    <property type="entry name" value="MPP_YfcE"/>
</dbReference>
<dbReference type="CDD" id="cd00841">
    <property type="entry name" value="MPP_YfcE"/>
    <property type="match status" value="1"/>
</dbReference>
<proteinExistence type="inferred from homology"/>
<name>A0A0U1L4D0_9FIRM</name>
<organism evidence="4 5">
    <name type="scientific">Sporomusa ovata</name>
    <dbReference type="NCBI Taxonomy" id="2378"/>
    <lineage>
        <taxon>Bacteria</taxon>
        <taxon>Bacillati</taxon>
        <taxon>Bacillota</taxon>
        <taxon>Negativicutes</taxon>
        <taxon>Selenomonadales</taxon>
        <taxon>Sporomusaceae</taxon>
        <taxon>Sporomusa</taxon>
    </lineage>
</organism>
<dbReference type="AlphaFoldDB" id="A0A0U1L4D0"/>
<dbReference type="GO" id="GO:0046872">
    <property type="term" value="F:metal ion binding"/>
    <property type="evidence" value="ECO:0007669"/>
    <property type="project" value="UniProtKB-KW"/>
</dbReference>
<dbReference type="RefSeq" id="WP_021170548.1">
    <property type="nucleotide sequence ID" value="NZ_CTRP01000014.1"/>
</dbReference>
<comment type="similarity">
    <text evidence="1 2">Belongs to the metallophosphoesterase superfamily. YfcE family.</text>
</comment>
<dbReference type="EC" id="3.1.4.-" evidence="2"/>
<dbReference type="InterPro" id="IPR000979">
    <property type="entry name" value="Phosphodiesterase_MJ0936/Vps29"/>
</dbReference>
<comment type="cofactor">
    <cofactor evidence="2">
        <name>a divalent metal cation</name>
        <dbReference type="ChEBI" id="CHEBI:60240"/>
    </cofactor>
</comment>
<evidence type="ECO:0000256" key="1">
    <source>
        <dbReference type="ARBA" id="ARBA00008950"/>
    </source>
</evidence>
<accession>A0A0U1L4D0</accession>
<sequence length="185" mass="20314">MKIGIISDTHGCLETWEQVFHAYFQDSDLIIHAGDVLYHGPRNAIPAEYNPKQLAEVLNNCPVPIVTACGNCDAEVDSMVLTLPIQSPYSYLLLNGLRIVVTHGHNLTDDAKRELAERLKANIFITGHTHIATLEKLDGIIYLNPGSPGMTKRPDGHGTIAWINDNKVEILEIATGQPLISEILA</sequence>
<dbReference type="Proteomes" id="UP000049855">
    <property type="component" value="Unassembled WGS sequence"/>
</dbReference>
<keyword evidence="2" id="KW-0479">Metal-binding</keyword>